<evidence type="ECO:0000313" key="2">
    <source>
        <dbReference type="Proteomes" id="UP000298663"/>
    </source>
</evidence>
<sequence length="92" mass="10716">MLTSKGHFRTITTSVHVDSTEFRLEGDRIAADEGRIDLCKRIYFITVPFPRRHVPRRFLLFYAKPHSAAFCNSMPFATSPLLRFPRGYNLQQ</sequence>
<dbReference type="Proteomes" id="UP000298663">
    <property type="component" value="Unassembled WGS sequence"/>
</dbReference>
<keyword evidence="2" id="KW-1185">Reference proteome</keyword>
<organism evidence="1 2">
    <name type="scientific">Steinernema carpocapsae</name>
    <name type="common">Entomopathogenic nematode</name>
    <dbReference type="NCBI Taxonomy" id="34508"/>
    <lineage>
        <taxon>Eukaryota</taxon>
        <taxon>Metazoa</taxon>
        <taxon>Ecdysozoa</taxon>
        <taxon>Nematoda</taxon>
        <taxon>Chromadorea</taxon>
        <taxon>Rhabditida</taxon>
        <taxon>Tylenchina</taxon>
        <taxon>Panagrolaimomorpha</taxon>
        <taxon>Strongyloidoidea</taxon>
        <taxon>Steinernematidae</taxon>
        <taxon>Steinernema</taxon>
    </lineage>
</organism>
<reference evidence="1 2" key="2">
    <citation type="journal article" date="2019" name="G3 (Bethesda)">
        <title>Hybrid Assembly of the Genome of the Entomopathogenic Nematode Steinernema carpocapsae Identifies the X-Chromosome.</title>
        <authorList>
            <person name="Serra L."/>
            <person name="Macchietto M."/>
            <person name="Macias-Munoz A."/>
            <person name="McGill C.J."/>
            <person name="Rodriguez I.M."/>
            <person name="Rodriguez B."/>
            <person name="Murad R."/>
            <person name="Mortazavi A."/>
        </authorList>
    </citation>
    <scope>NUCLEOTIDE SEQUENCE [LARGE SCALE GENOMIC DNA]</scope>
    <source>
        <strain evidence="1 2">ALL</strain>
    </source>
</reference>
<dbReference type="EMBL" id="AZBU02000004">
    <property type="protein sequence ID" value="TKR80927.1"/>
    <property type="molecule type" value="Genomic_DNA"/>
</dbReference>
<protein>
    <submittedName>
        <fullName evidence="1">Uncharacterized protein</fullName>
    </submittedName>
</protein>
<evidence type="ECO:0000313" key="1">
    <source>
        <dbReference type="EMBL" id="TKR80927.1"/>
    </source>
</evidence>
<name>A0A4U5ND89_STECR</name>
<gene>
    <name evidence="1" type="ORF">L596_014898</name>
</gene>
<comment type="caution">
    <text evidence="1">The sequence shown here is derived from an EMBL/GenBank/DDBJ whole genome shotgun (WGS) entry which is preliminary data.</text>
</comment>
<dbReference type="AlphaFoldDB" id="A0A4U5ND89"/>
<proteinExistence type="predicted"/>
<accession>A0A4U5ND89</accession>
<reference evidence="1 2" key="1">
    <citation type="journal article" date="2015" name="Genome Biol.">
        <title>Comparative genomics of Steinernema reveals deeply conserved gene regulatory networks.</title>
        <authorList>
            <person name="Dillman A.R."/>
            <person name="Macchietto M."/>
            <person name="Porter C.F."/>
            <person name="Rogers A."/>
            <person name="Williams B."/>
            <person name="Antoshechkin I."/>
            <person name="Lee M.M."/>
            <person name="Goodwin Z."/>
            <person name="Lu X."/>
            <person name="Lewis E.E."/>
            <person name="Goodrich-Blair H."/>
            <person name="Stock S.P."/>
            <person name="Adams B.J."/>
            <person name="Sternberg P.W."/>
            <person name="Mortazavi A."/>
        </authorList>
    </citation>
    <scope>NUCLEOTIDE SEQUENCE [LARGE SCALE GENOMIC DNA]</scope>
    <source>
        <strain evidence="1 2">ALL</strain>
    </source>
</reference>